<organism evidence="1 2">
    <name type="scientific">Leucogyrophana mollusca</name>
    <dbReference type="NCBI Taxonomy" id="85980"/>
    <lineage>
        <taxon>Eukaryota</taxon>
        <taxon>Fungi</taxon>
        <taxon>Dikarya</taxon>
        <taxon>Basidiomycota</taxon>
        <taxon>Agaricomycotina</taxon>
        <taxon>Agaricomycetes</taxon>
        <taxon>Agaricomycetidae</taxon>
        <taxon>Boletales</taxon>
        <taxon>Boletales incertae sedis</taxon>
        <taxon>Leucogyrophana</taxon>
    </lineage>
</organism>
<reference evidence="1" key="1">
    <citation type="journal article" date="2021" name="New Phytol.">
        <title>Evolutionary innovations through gain and loss of genes in the ectomycorrhizal Boletales.</title>
        <authorList>
            <person name="Wu G."/>
            <person name="Miyauchi S."/>
            <person name="Morin E."/>
            <person name="Kuo A."/>
            <person name="Drula E."/>
            <person name="Varga T."/>
            <person name="Kohler A."/>
            <person name="Feng B."/>
            <person name="Cao Y."/>
            <person name="Lipzen A."/>
            <person name="Daum C."/>
            <person name="Hundley H."/>
            <person name="Pangilinan J."/>
            <person name="Johnson J."/>
            <person name="Barry K."/>
            <person name="LaButti K."/>
            <person name="Ng V."/>
            <person name="Ahrendt S."/>
            <person name="Min B."/>
            <person name="Choi I.G."/>
            <person name="Park H."/>
            <person name="Plett J.M."/>
            <person name="Magnuson J."/>
            <person name="Spatafora J.W."/>
            <person name="Nagy L.G."/>
            <person name="Henrissat B."/>
            <person name="Grigoriev I.V."/>
            <person name="Yang Z.L."/>
            <person name="Xu J."/>
            <person name="Martin F.M."/>
        </authorList>
    </citation>
    <scope>NUCLEOTIDE SEQUENCE</scope>
    <source>
        <strain evidence="1">KUC20120723A-06</strain>
    </source>
</reference>
<gene>
    <name evidence="1" type="ORF">BV22DRAFT_1039917</name>
</gene>
<keyword evidence="2" id="KW-1185">Reference proteome</keyword>
<protein>
    <submittedName>
        <fullName evidence="1">Ankyrin</fullName>
    </submittedName>
</protein>
<accession>A0ACB8B533</accession>
<sequence length="1049" mass="113599">MTVLLLAHGAEVTITEAELSRAQSTTQGGPISLSACSPILQTAAARYNDVAALLIRVGADINDGSHPRGSYSNNQTILDFVRGTGGNRLALPSSQAQPSVVSPPNSVPQSGRQPQPDSVWREQYGRLENALKLVDNARNTLKQLDPRQQPDARGYLSELEQLLVIQGAKTSSELRSPFTAAPGQFNHAQPQPANPFLHMQLLQAAQAPQPAAPQPSAPQLLAPQPPAPPAPIPHATFPHTQLTQALPAQGLFPQAPFAYPAFPYLRSGWMGYNNLPPPHSHGFRLIGNDAIHDYTNSWIVPCEDDVPRYSRLFDACFTGDDLTVVELCCTPNNAGAVPLQIAAAHLHDYMRISNLGYSTLYVAILGRQWGTARLIMDVAAEQYERSAERRAVTPNFGSNIESNDWPDTPDAESDVSADANNTDKRPDKNAGPVPSTLKISVSPRTLLYETLANIITSGKRIIAVNVLAKAILDNDVEAFKHIADLYNAPSLPLGTTALESILERDCPEMLDVYLKLTGVGINLVDGKQDNTKEDRFVGGEKPYCGLTVHGTKRKMLTRMEARNPYNRKASSDTPLVWKAASSGALKVLEYLFGEQVLSAYQSYATANYGGANNETKNAVDLRAALQEWLGWEVTELNESPVMAALVNKDPKCILPTLEKLYALSPGLVDSAVNQPLYYSGHNSLLLAVHLGCGTDVIDFLLARGASYMERHRVEGWNVMHLACLTGNGRLLKHLMNKLPEDSVNSLLLQRSKDELETPLHAAVRSYEDDCVAILAAHGGPSLLARDIHGHMPLHSAAHRGYMAIAQTLADVLPDEALHAEDGFGETPLEISTRQALLFRTRQHSPQYLAHPIPTSRLSPPSSPPSLSERQAAVSSLTAIVDELVRDGHLDPATKPGTEILAFADEMKAKLALLESRPRTDASAEGGGGGEHPYSTVIRVGYAAGTLDVVSRAVEARPASRTLVPMRDAMRSVRGTLRYSSKLVARAAEGWAYGPAPRDPGPLVAGLEAKSGKDDPRAKWEAGMVGTRLELSRNLGTGPLTFRYVSRTSF</sequence>
<comment type="caution">
    <text evidence="1">The sequence shown here is derived from an EMBL/GenBank/DDBJ whole genome shotgun (WGS) entry which is preliminary data.</text>
</comment>
<evidence type="ECO:0000313" key="1">
    <source>
        <dbReference type="EMBL" id="KAH7920374.1"/>
    </source>
</evidence>
<proteinExistence type="predicted"/>
<dbReference type="EMBL" id="MU266584">
    <property type="protein sequence ID" value="KAH7920374.1"/>
    <property type="molecule type" value="Genomic_DNA"/>
</dbReference>
<dbReference type="Proteomes" id="UP000790709">
    <property type="component" value="Unassembled WGS sequence"/>
</dbReference>
<evidence type="ECO:0000313" key="2">
    <source>
        <dbReference type="Proteomes" id="UP000790709"/>
    </source>
</evidence>
<name>A0ACB8B533_9AGAM</name>